<dbReference type="EnsemblMetazoa" id="PPA43992.1">
    <property type="protein sequence ID" value="PPA43992.1"/>
    <property type="gene ID" value="WBGene00282361"/>
</dbReference>
<dbReference type="Proteomes" id="UP000005239">
    <property type="component" value="Unassembled WGS sequence"/>
</dbReference>
<accession>A0A2A6BLS0</accession>
<sequence length="94" mass="10102">MHVFEKDRVCTNLDPSTISNGIVFGTYPQPIPTGRQGEAGTGAPSAWRCARNEHGFAGRGGGGKGAEPDCQMRRGRSSIVEEEDVALRVEERGE</sequence>
<accession>A0A8R1Z2L2</accession>
<proteinExistence type="predicted"/>
<organism evidence="1 2">
    <name type="scientific">Pristionchus pacificus</name>
    <name type="common">Parasitic nematode worm</name>
    <dbReference type="NCBI Taxonomy" id="54126"/>
    <lineage>
        <taxon>Eukaryota</taxon>
        <taxon>Metazoa</taxon>
        <taxon>Ecdysozoa</taxon>
        <taxon>Nematoda</taxon>
        <taxon>Chromadorea</taxon>
        <taxon>Rhabditida</taxon>
        <taxon>Rhabditina</taxon>
        <taxon>Diplogasteromorpha</taxon>
        <taxon>Diplogasteroidea</taxon>
        <taxon>Neodiplogasteridae</taxon>
        <taxon>Pristionchus</taxon>
    </lineage>
</organism>
<name>A0A2A6BLS0_PRIPA</name>
<reference evidence="1" key="2">
    <citation type="submission" date="2022-06" db="UniProtKB">
        <authorList>
            <consortium name="EnsemblMetazoa"/>
        </authorList>
    </citation>
    <scope>IDENTIFICATION</scope>
    <source>
        <strain evidence="1">PS312</strain>
    </source>
</reference>
<dbReference type="AlphaFoldDB" id="A0A2A6BLS0"/>
<reference evidence="2" key="1">
    <citation type="journal article" date="2008" name="Nat. Genet.">
        <title>The Pristionchus pacificus genome provides a unique perspective on nematode lifestyle and parasitism.</title>
        <authorList>
            <person name="Dieterich C."/>
            <person name="Clifton S.W."/>
            <person name="Schuster L.N."/>
            <person name="Chinwalla A."/>
            <person name="Delehaunty K."/>
            <person name="Dinkelacker I."/>
            <person name="Fulton L."/>
            <person name="Fulton R."/>
            <person name="Godfrey J."/>
            <person name="Minx P."/>
            <person name="Mitreva M."/>
            <person name="Roeseler W."/>
            <person name="Tian H."/>
            <person name="Witte H."/>
            <person name="Yang S.P."/>
            <person name="Wilson R.K."/>
            <person name="Sommer R.J."/>
        </authorList>
    </citation>
    <scope>NUCLEOTIDE SEQUENCE [LARGE SCALE GENOMIC DNA]</scope>
    <source>
        <strain evidence="2">PS312</strain>
    </source>
</reference>
<evidence type="ECO:0000313" key="1">
    <source>
        <dbReference type="EnsemblMetazoa" id="PPA43992.1"/>
    </source>
</evidence>
<gene>
    <name evidence="1" type="primary">WBGene00282361</name>
</gene>
<evidence type="ECO:0000313" key="2">
    <source>
        <dbReference type="Proteomes" id="UP000005239"/>
    </source>
</evidence>
<protein>
    <submittedName>
        <fullName evidence="1">Uncharacterized protein</fullName>
    </submittedName>
</protein>
<keyword evidence="2" id="KW-1185">Reference proteome</keyword>